<evidence type="ECO:0000259" key="3">
    <source>
        <dbReference type="Pfam" id="PF05043"/>
    </source>
</evidence>
<evidence type="ECO:0000313" key="6">
    <source>
        <dbReference type="Proteomes" id="UP000013750"/>
    </source>
</evidence>
<dbReference type="Pfam" id="PF05043">
    <property type="entry name" value="Mga"/>
    <property type="match status" value="1"/>
</dbReference>
<dbReference type="eggNOG" id="COG3711">
    <property type="taxonomic scope" value="Bacteria"/>
</dbReference>
<evidence type="ECO:0000313" key="4">
    <source>
        <dbReference type="EMBL" id="EOI57912.1"/>
    </source>
</evidence>
<accession>R2Y6B2</accession>
<protein>
    <recommendedName>
        <fullName evidence="3">Mga helix-turn-helix domain-containing protein</fullName>
    </recommendedName>
</protein>
<dbReference type="Gene3D" id="1.10.10.10">
    <property type="entry name" value="Winged helix-like DNA-binding domain superfamily/Winged helix DNA-binding domain"/>
    <property type="match status" value="1"/>
</dbReference>
<dbReference type="Proteomes" id="UP000014160">
    <property type="component" value="Unassembled WGS sequence"/>
</dbReference>
<sequence>MNLRRLLKRESQRQLQMIELLYYSKHPRSSEELAKLMDCTIPVILSDIRSINLQSEYYKITRDSSLYQLELKDNATIDVIFSTMLNNSLAFRILEALLFEESYTLKELSKKAFCSLSNLQYTMKKVEDALAKWKITIYRRPFRIVGDEVAIRHLFFLYFSEKKVVRENTRFSMEFFKFGDGVVRSMIEKNHLSVSLGQYNRLSITFFVSLVRISRGHRMMYRKLRSTAIVPPSYRSIKNFSPYLRKELHLVYLDDVMKDSFWLLYSDLFLLGEEQKNHVLLTNHALAFHYEVHYELVERLSGMLVTPLNEEQQEQLIIILINQHLFHARTKEFISVLQDPKKDCITLLETFHAHCVHQLRNLVIDFTEEYQLFRSPEFVENYIYQIIATIPSCLNGMKKSEKPVNLLVVSTDSKMQESLLTELLRLSIRGNYAIHQINVTQIHKRSYRDVFEEYDLVISSSTFDVPRCKTPIIAVELCPSVQSLNKIQSLVDQMNEQKSKAVYA</sequence>
<dbReference type="InterPro" id="IPR036388">
    <property type="entry name" value="WH-like_DNA-bd_sf"/>
</dbReference>
<keyword evidence="1" id="KW-0805">Transcription regulation</keyword>
<dbReference type="HOGENOM" id="CLU_040900_0_0_9"/>
<evidence type="ECO:0000313" key="5">
    <source>
        <dbReference type="EMBL" id="EOW79334.1"/>
    </source>
</evidence>
<reference evidence="5 7" key="2">
    <citation type="submission" date="2013-03" db="EMBL/GenBank/DDBJ databases">
        <title>The Genome Sequence of Enterococcus gilvus ATCC BAA-350 (PacBio/Illumina hybrid assembly).</title>
        <authorList>
            <consortium name="The Broad Institute Genomics Platform"/>
            <consortium name="The Broad Institute Genome Sequencing Center for Infectious Disease"/>
            <person name="Earl A."/>
            <person name="Russ C."/>
            <person name="Gilmore M."/>
            <person name="Surin D."/>
            <person name="Walker B."/>
            <person name="Young S."/>
            <person name="Zeng Q."/>
            <person name="Gargeya S."/>
            <person name="Fitzgerald M."/>
            <person name="Haas B."/>
            <person name="Abouelleil A."/>
            <person name="Allen A.W."/>
            <person name="Alvarado L."/>
            <person name="Arachchi H.M."/>
            <person name="Berlin A.M."/>
            <person name="Chapman S.B."/>
            <person name="Gainer-Dewar J."/>
            <person name="Goldberg J."/>
            <person name="Griggs A."/>
            <person name="Gujja S."/>
            <person name="Hansen M."/>
            <person name="Howarth C."/>
            <person name="Imamovic A."/>
            <person name="Ireland A."/>
            <person name="Larimer J."/>
            <person name="McCowan C."/>
            <person name="Murphy C."/>
            <person name="Pearson M."/>
            <person name="Poon T.W."/>
            <person name="Priest M."/>
            <person name="Roberts A."/>
            <person name="Saif S."/>
            <person name="Shea T."/>
            <person name="Sisk P."/>
            <person name="Sykes S."/>
            <person name="Wortman J."/>
            <person name="Nusbaum C."/>
            <person name="Birren B."/>
        </authorList>
    </citation>
    <scope>NUCLEOTIDE SEQUENCE [LARGE SCALE GENOMIC DNA]</scope>
    <source>
        <strain evidence="5 7">ATCC BAA-350</strain>
    </source>
</reference>
<keyword evidence="7" id="KW-1185">Reference proteome</keyword>
<dbReference type="Proteomes" id="UP000013750">
    <property type="component" value="Unassembled WGS sequence"/>
</dbReference>
<proteinExistence type="predicted"/>
<feature type="domain" description="Mga helix-turn-helix" evidence="3">
    <location>
        <begin position="74"/>
        <end position="159"/>
    </location>
</feature>
<organism evidence="4 6">
    <name type="scientific">Enterococcus gilvus ATCC BAA-350</name>
    <dbReference type="NCBI Taxonomy" id="1158614"/>
    <lineage>
        <taxon>Bacteria</taxon>
        <taxon>Bacillati</taxon>
        <taxon>Bacillota</taxon>
        <taxon>Bacilli</taxon>
        <taxon>Lactobacillales</taxon>
        <taxon>Enterococcaceae</taxon>
        <taxon>Enterococcus</taxon>
    </lineage>
</organism>
<dbReference type="OrthoDB" id="2172289at2"/>
<comment type="caution">
    <text evidence="4">The sequence shown here is derived from an EMBL/GenBank/DDBJ whole genome shotgun (WGS) entry which is preliminary data.</text>
</comment>
<keyword evidence="2" id="KW-0804">Transcription</keyword>
<reference evidence="4 6" key="1">
    <citation type="submission" date="2013-02" db="EMBL/GenBank/DDBJ databases">
        <title>The Genome Sequence of Enterococcus gilvus ATCC BAA-350.</title>
        <authorList>
            <consortium name="The Broad Institute Genome Sequencing Platform"/>
            <consortium name="The Broad Institute Genome Sequencing Center for Infectious Disease"/>
            <person name="Earl A.M."/>
            <person name="Gilmore M.S."/>
            <person name="Lebreton F."/>
            <person name="Walker B."/>
            <person name="Young S.K."/>
            <person name="Zeng Q."/>
            <person name="Gargeya S."/>
            <person name="Fitzgerald M."/>
            <person name="Haas B."/>
            <person name="Abouelleil A."/>
            <person name="Alvarado L."/>
            <person name="Arachchi H.M."/>
            <person name="Berlin A.M."/>
            <person name="Chapman S.B."/>
            <person name="Dewar J."/>
            <person name="Goldberg J."/>
            <person name="Griggs A."/>
            <person name="Gujja S."/>
            <person name="Hansen M."/>
            <person name="Howarth C."/>
            <person name="Imamovic A."/>
            <person name="Larimer J."/>
            <person name="McCowan C."/>
            <person name="Murphy C."/>
            <person name="Neiman D."/>
            <person name="Pearson M."/>
            <person name="Priest M."/>
            <person name="Roberts A."/>
            <person name="Saif S."/>
            <person name="Shea T."/>
            <person name="Sisk P."/>
            <person name="Sykes S."/>
            <person name="Wortman J."/>
            <person name="Nusbaum C."/>
            <person name="Birren B."/>
        </authorList>
    </citation>
    <scope>NUCLEOTIDE SEQUENCE [LARGE SCALE GENOMIC DNA]</scope>
    <source>
        <strain evidence="4 6">ATCC BAA-350</strain>
    </source>
</reference>
<gene>
    <name evidence="5" type="ORF">I592_03474</name>
    <name evidence="4" type="ORF">UKC_00887</name>
</gene>
<dbReference type="PATRIC" id="fig|1158614.3.peg.916"/>
<dbReference type="EMBL" id="AJDQ01000004">
    <property type="protein sequence ID" value="EOI57912.1"/>
    <property type="molecule type" value="Genomic_DNA"/>
</dbReference>
<dbReference type="EMBL" id="ASWH01000002">
    <property type="protein sequence ID" value="EOW79334.1"/>
    <property type="molecule type" value="Genomic_DNA"/>
</dbReference>
<evidence type="ECO:0000313" key="7">
    <source>
        <dbReference type="Proteomes" id="UP000014160"/>
    </source>
</evidence>
<dbReference type="GeneID" id="301216060"/>
<evidence type="ECO:0000256" key="1">
    <source>
        <dbReference type="ARBA" id="ARBA00023015"/>
    </source>
</evidence>
<dbReference type="AlphaFoldDB" id="R2Y6B2"/>
<dbReference type="RefSeq" id="WP_010779336.1">
    <property type="nucleotide sequence ID" value="NZ_ASWH01000002.1"/>
</dbReference>
<dbReference type="InterPro" id="IPR007737">
    <property type="entry name" value="Mga_HTH"/>
</dbReference>
<evidence type="ECO:0000256" key="2">
    <source>
        <dbReference type="ARBA" id="ARBA00023163"/>
    </source>
</evidence>
<dbReference type="PANTHER" id="PTHR30185:SF18">
    <property type="entry name" value="TRANSCRIPTIONAL REGULATOR MTLR"/>
    <property type="match status" value="1"/>
</dbReference>
<name>R2Y6B2_9ENTE</name>
<dbReference type="InterPro" id="IPR050661">
    <property type="entry name" value="BglG_antiterminators"/>
</dbReference>
<dbReference type="PANTHER" id="PTHR30185">
    <property type="entry name" value="CRYPTIC BETA-GLUCOSIDE BGL OPERON ANTITERMINATOR"/>
    <property type="match status" value="1"/>
</dbReference>